<dbReference type="PANTHER" id="PTHR15157">
    <property type="entry name" value="UV RADIATION RESISTANCE-ASSOCIATED GENE PROTEIN"/>
    <property type="match status" value="1"/>
</dbReference>
<comment type="similarity">
    <text evidence="1">Belongs to the ATG14 family.</text>
</comment>
<evidence type="ECO:0000256" key="2">
    <source>
        <dbReference type="ARBA" id="ARBA00013807"/>
    </source>
</evidence>
<protein>
    <recommendedName>
        <fullName evidence="2">Autophagy-related protein 14</fullName>
    </recommendedName>
</protein>
<dbReference type="HOGENOM" id="CLU_062265_0_0_1"/>
<dbReference type="InterPro" id="IPR018791">
    <property type="entry name" value="UV_resistance/autophagy_Atg14"/>
</dbReference>
<dbReference type="AlphaFoldDB" id="A0A0D0VH57"/>
<sequence length="442" mass="48740">MHDSSPINCHCCQLTQKALYCPACLREGITLHKELLQNLQTRLSTIRQHSQKLLTTAENETTHQAGRGLNAWRELRSDVASCEARCHQIKMDIAQRQATISACRKRIAENNLRDRRESLSMLKSKPSPALSLRASIKQVHSQQQVITSRIIHARRVLVREAVNVFGVRQRSSGDWEIADIPLPDPENFRVYPSSSINAALSHVIHLVSLITTYLSVSLPFVPMPPPPFYHPHVGRPLIKANLPFVSTTKWREKHVLWMSSTASLSSKIKPQSTLPISNLSAQPSICSIIAKSTSKHKQFLVSFALLSFSVAYLAWSQDVPGIGIRGDVNDNDDVGVLFDEESKIPQGQSVSAKSSVTETALISPASILRLIHAITQSPTLGHRSHDPGGARTLKHLGFGLDVSKLVSTILRAEELQWDVKGDAEGGDDILSEGWDLLDSGAP</sequence>
<organism evidence="4">
    <name type="scientific">Cryptococcus bacillisporus CA1280</name>
    <dbReference type="NCBI Taxonomy" id="1296109"/>
    <lineage>
        <taxon>Eukaryota</taxon>
        <taxon>Fungi</taxon>
        <taxon>Dikarya</taxon>
        <taxon>Basidiomycota</taxon>
        <taxon>Agaricomycotina</taxon>
        <taxon>Tremellomycetes</taxon>
        <taxon>Tremellales</taxon>
        <taxon>Cryptococcaceae</taxon>
        <taxon>Cryptococcus</taxon>
        <taxon>Cryptococcus gattii species complex</taxon>
    </lineage>
</organism>
<keyword evidence="3" id="KW-0175">Coiled coil</keyword>
<dbReference type="EMBL" id="KN848013">
    <property type="protein sequence ID" value="KIR44155.1"/>
    <property type="molecule type" value="Genomic_DNA"/>
</dbReference>
<dbReference type="Pfam" id="PF10186">
    <property type="entry name" value="ATG14"/>
    <property type="match status" value="1"/>
</dbReference>
<dbReference type="OrthoDB" id="16772at2759"/>
<dbReference type="GO" id="GO:0000149">
    <property type="term" value="F:SNARE binding"/>
    <property type="evidence" value="ECO:0007669"/>
    <property type="project" value="TreeGrafter"/>
</dbReference>
<proteinExistence type="inferred from homology"/>
<dbReference type="GO" id="GO:0032991">
    <property type="term" value="C:protein-containing complex"/>
    <property type="evidence" value="ECO:0007669"/>
    <property type="project" value="UniProtKB-ARBA"/>
</dbReference>
<dbReference type="GO" id="GO:0000323">
    <property type="term" value="C:lytic vacuole"/>
    <property type="evidence" value="ECO:0007669"/>
    <property type="project" value="TreeGrafter"/>
</dbReference>
<dbReference type="GO" id="GO:0035493">
    <property type="term" value="P:SNARE complex assembly"/>
    <property type="evidence" value="ECO:0007669"/>
    <property type="project" value="TreeGrafter"/>
</dbReference>
<dbReference type="PANTHER" id="PTHR15157:SF5">
    <property type="entry name" value="UV RADIATION RESISTANCE-ASSOCIATED GENE PROTEIN"/>
    <property type="match status" value="1"/>
</dbReference>
<name>A0A0D0VH57_CRYGA</name>
<reference evidence="4" key="1">
    <citation type="submission" date="2015-01" db="EMBL/GenBank/DDBJ databases">
        <title>The Genome Sequence of Cryptococcus gattii CA1280.</title>
        <authorList>
            <consortium name="The Broad Institute Genomics Platform"/>
            <person name="Cuomo C."/>
            <person name="Litvintseva A."/>
            <person name="Chen Y."/>
            <person name="Heitman J."/>
            <person name="Sun S."/>
            <person name="Springer D."/>
            <person name="Dromer F."/>
            <person name="Young S."/>
            <person name="Zeng Q."/>
            <person name="Gargeya S."/>
            <person name="Abouelleil A."/>
            <person name="Alvarado L."/>
            <person name="Chapman S.B."/>
            <person name="Gainer-Dewar J."/>
            <person name="Goldberg J."/>
            <person name="Griggs A."/>
            <person name="Gujja S."/>
            <person name="Hansen M."/>
            <person name="Howarth C."/>
            <person name="Imamovic A."/>
            <person name="Larimer J."/>
            <person name="Murphy C."/>
            <person name="Naylor J."/>
            <person name="Pearson M."/>
            <person name="Priest M."/>
            <person name="Roberts A."/>
            <person name="Saif S."/>
            <person name="Shea T."/>
            <person name="Sykes S."/>
            <person name="Wortman J."/>
            <person name="Nusbaum C."/>
            <person name="Birren B."/>
        </authorList>
    </citation>
    <scope>NUCLEOTIDE SEQUENCE [LARGE SCALE GENOMIC DNA]</scope>
    <source>
        <strain evidence="4">CA1280</strain>
    </source>
</reference>
<gene>
    <name evidence="4" type="ORF">I312_06644</name>
</gene>
<evidence type="ECO:0000256" key="1">
    <source>
        <dbReference type="ARBA" id="ARBA00009574"/>
    </source>
</evidence>
<accession>A0A0D0VH57</accession>
<evidence type="ECO:0000313" key="4">
    <source>
        <dbReference type="EMBL" id="KIR44155.1"/>
    </source>
</evidence>
<evidence type="ECO:0000256" key="3">
    <source>
        <dbReference type="ARBA" id="ARBA00023054"/>
    </source>
</evidence>
<dbReference type="GO" id="GO:0005768">
    <property type="term" value="C:endosome"/>
    <property type="evidence" value="ECO:0007669"/>
    <property type="project" value="TreeGrafter"/>
</dbReference>